<dbReference type="InterPro" id="IPR029495">
    <property type="entry name" value="NACHT-assoc"/>
</dbReference>
<dbReference type="InterPro" id="IPR041075">
    <property type="entry name" value="NOD1/2_WH"/>
</dbReference>
<name>A0A9D3PEP4_MEGAT</name>
<keyword evidence="9" id="KW-1185">Reference proteome</keyword>
<keyword evidence="4" id="KW-0677">Repeat</keyword>
<dbReference type="InterPro" id="IPR041267">
    <property type="entry name" value="NLRP_HD2"/>
</dbReference>
<proteinExistence type="predicted"/>
<keyword evidence="5" id="KW-0547">Nucleotide-binding</keyword>
<keyword evidence="6" id="KW-0067">ATP-binding</keyword>
<dbReference type="EMBL" id="JAFDVH010000020">
    <property type="protein sequence ID" value="KAG7458540.1"/>
    <property type="molecule type" value="Genomic_DNA"/>
</dbReference>
<dbReference type="GO" id="GO:0005737">
    <property type="term" value="C:cytoplasm"/>
    <property type="evidence" value="ECO:0007669"/>
    <property type="project" value="UniProtKB-SubCell"/>
</dbReference>
<dbReference type="SUPFAM" id="SSF52047">
    <property type="entry name" value="RNI-like"/>
    <property type="match status" value="1"/>
</dbReference>
<evidence type="ECO:0000256" key="2">
    <source>
        <dbReference type="ARBA" id="ARBA00022490"/>
    </source>
</evidence>
<evidence type="ECO:0000256" key="1">
    <source>
        <dbReference type="ARBA" id="ARBA00004496"/>
    </source>
</evidence>
<dbReference type="InterPro" id="IPR007111">
    <property type="entry name" value="NACHT_NTPase"/>
</dbReference>
<dbReference type="Pfam" id="PF17776">
    <property type="entry name" value="NLRC4_HD2"/>
    <property type="match status" value="1"/>
</dbReference>
<keyword evidence="3" id="KW-0433">Leucine-rich repeat</keyword>
<protein>
    <recommendedName>
        <fullName evidence="7">NACHT domain-containing protein</fullName>
    </recommendedName>
</protein>
<comment type="subcellular location">
    <subcellularLocation>
        <location evidence="1">Cytoplasm</location>
    </subcellularLocation>
</comment>
<evidence type="ECO:0000259" key="7">
    <source>
        <dbReference type="PROSITE" id="PS50837"/>
    </source>
</evidence>
<comment type="caution">
    <text evidence="8">The sequence shown here is derived from an EMBL/GenBank/DDBJ whole genome shotgun (WGS) entry which is preliminary data.</text>
</comment>
<reference evidence="8" key="1">
    <citation type="submission" date="2021-01" db="EMBL/GenBank/DDBJ databases">
        <authorList>
            <person name="Zahm M."/>
            <person name="Roques C."/>
            <person name="Cabau C."/>
            <person name="Klopp C."/>
            <person name="Donnadieu C."/>
            <person name="Jouanno E."/>
            <person name="Lampietro C."/>
            <person name="Louis A."/>
            <person name="Herpin A."/>
            <person name="Echchiki A."/>
            <person name="Berthelot C."/>
            <person name="Parey E."/>
            <person name="Roest-Crollius H."/>
            <person name="Braasch I."/>
            <person name="Postlethwait J."/>
            <person name="Bobe J."/>
            <person name="Montfort J."/>
            <person name="Bouchez O."/>
            <person name="Begum T."/>
            <person name="Mejri S."/>
            <person name="Adams A."/>
            <person name="Chen W.-J."/>
            <person name="Guiguen Y."/>
        </authorList>
    </citation>
    <scope>NUCLEOTIDE SEQUENCE</scope>
    <source>
        <strain evidence="8">YG-15Mar2019-1</strain>
        <tissue evidence="8">Brain</tissue>
    </source>
</reference>
<dbReference type="Pfam" id="PF17779">
    <property type="entry name" value="WHD_NOD2"/>
    <property type="match status" value="1"/>
</dbReference>
<dbReference type="InterPro" id="IPR051261">
    <property type="entry name" value="NLR"/>
</dbReference>
<organism evidence="8 9">
    <name type="scientific">Megalops atlanticus</name>
    <name type="common">Tarpon</name>
    <name type="synonym">Clupea gigantea</name>
    <dbReference type="NCBI Taxonomy" id="7932"/>
    <lineage>
        <taxon>Eukaryota</taxon>
        <taxon>Metazoa</taxon>
        <taxon>Chordata</taxon>
        <taxon>Craniata</taxon>
        <taxon>Vertebrata</taxon>
        <taxon>Euteleostomi</taxon>
        <taxon>Actinopterygii</taxon>
        <taxon>Neopterygii</taxon>
        <taxon>Teleostei</taxon>
        <taxon>Elopiformes</taxon>
        <taxon>Megalopidae</taxon>
        <taxon>Megalops</taxon>
    </lineage>
</organism>
<dbReference type="PANTHER" id="PTHR24106">
    <property type="entry name" value="NACHT, LRR AND CARD DOMAINS-CONTAINING"/>
    <property type="match status" value="1"/>
</dbReference>
<dbReference type="Gene3D" id="3.80.10.10">
    <property type="entry name" value="Ribonuclease Inhibitor"/>
    <property type="match status" value="1"/>
</dbReference>
<dbReference type="Proteomes" id="UP001046870">
    <property type="component" value="Chromosome 20"/>
</dbReference>
<dbReference type="PROSITE" id="PS50837">
    <property type="entry name" value="NACHT"/>
    <property type="match status" value="1"/>
</dbReference>
<dbReference type="AlphaFoldDB" id="A0A9D3PEP4"/>
<gene>
    <name evidence="8" type="ORF">MATL_G00221510</name>
</gene>
<evidence type="ECO:0000313" key="8">
    <source>
        <dbReference type="EMBL" id="KAG7458540.1"/>
    </source>
</evidence>
<evidence type="ECO:0000256" key="4">
    <source>
        <dbReference type="ARBA" id="ARBA00022737"/>
    </source>
</evidence>
<dbReference type="InterPro" id="IPR027417">
    <property type="entry name" value="P-loop_NTPase"/>
</dbReference>
<accession>A0A9D3PEP4</accession>
<dbReference type="Pfam" id="PF14484">
    <property type="entry name" value="FISNA"/>
    <property type="match status" value="1"/>
</dbReference>
<dbReference type="Gene3D" id="3.40.50.300">
    <property type="entry name" value="P-loop containing nucleotide triphosphate hydrolases"/>
    <property type="match status" value="1"/>
</dbReference>
<feature type="domain" description="NACHT" evidence="7">
    <location>
        <begin position="99"/>
        <end position="232"/>
    </location>
</feature>
<evidence type="ECO:0000256" key="5">
    <source>
        <dbReference type="ARBA" id="ARBA00022741"/>
    </source>
</evidence>
<dbReference type="SMART" id="SM01288">
    <property type="entry name" value="FISNA"/>
    <property type="match status" value="1"/>
</dbReference>
<dbReference type="FunFam" id="3.40.50.300:FF:000210">
    <property type="entry name" value="Si:dkey-16p6.1"/>
    <property type="match status" value="1"/>
</dbReference>
<evidence type="ECO:0000256" key="6">
    <source>
        <dbReference type="ARBA" id="ARBA00022840"/>
    </source>
</evidence>
<dbReference type="Pfam" id="PF05729">
    <property type="entry name" value="NACHT"/>
    <property type="match status" value="1"/>
</dbReference>
<evidence type="ECO:0000313" key="9">
    <source>
        <dbReference type="Proteomes" id="UP001046870"/>
    </source>
</evidence>
<dbReference type="OrthoDB" id="120976at2759"/>
<keyword evidence="2" id="KW-0963">Cytoplasm</keyword>
<sequence>MVACSSPDVTARAVQEEIRSKLRIRFQHIFEGMPKRGQSNLLVKVYTEVFITEGAGGQLNVEHEVWNMEADYIRTDTQEMPVKCNDILKLLPGREDSVRCVLTKGMAGIGKTVSVQKFILDWAEGKANKDISLIFPLPFRELNLMKERFSLLGLIQHYHPEMKGHESIDLNNRTVLFIFDGLDECRLPLDFQNNGSCYDVTESTSVDVLLTNLIKGNLLPSALIWITTRPAAANQIPPECIHRMTEVRGFKDQQKEEYFLKRFSDENLANRIISHVKSSRSLYIMCHIPVFCWISATVLETMLGKPGQKEIPKTLTEMYTHFLLIQTAIKNQKYEGDHSKNPKEIRQQDKEIIVNLGKLAFQQLQKNNLIFYEEDLKEAGIDVSKTTEYSGLCTEIFKEEFGLYEEKMYCFVHLTIQEYLAALSVHLLYTNNQENPLNLDTSESLNEDGSIKLSVVHRSAVDQALQSHTGHLDLFLRFLLGISLDSNQALLKGLLTQTESNSQSIKQTVRYIKNKISKSPSPERTINLFHCLNELDDHSLVEDIQSYLESNSLSEQKLSPDECSALAYVLLMSAEELKVLDLRMYNSTPAGYRRLLPVLKHSRKALLNLFTIQQDSGAAVL</sequence>
<dbReference type="InterPro" id="IPR032675">
    <property type="entry name" value="LRR_dom_sf"/>
</dbReference>
<evidence type="ECO:0000256" key="3">
    <source>
        <dbReference type="ARBA" id="ARBA00022614"/>
    </source>
</evidence>
<dbReference type="SUPFAM" id="SSF52540">
    <property type="entry name" value="P-loop containing nucleoside triphosphate hydrolases"/>
    <property type="match status" value="1"/>
</dbReference>
<dbReference type="GO" id="GO:0005524">
    <property type="term" value="F:ATP binding"/>
    <property type="evidence" value="ECO:0007669"/>
    <property type="project" value="UniProtKB-KW"/>
</dbReference>